<comment type="similarity">
    <text evidence="1">Belongs to the NmrA-type oxidoreductase family.</text>
</comment>
<reference evidence="5" key="1">
    <citation type="journal article" date="2017" name="Nat. Microbiol.">
        <title>Global analysis of biosynthetic gene clusters reveals vast potential of secondary metabolite production in Penicillium species.</title>
        <authorList>
            <person name="Nielsen J.C."/>
            <person name="Grijseels S."/>
            <person name="Prigent S."/>
            <person name="Ji B."/>
            <person name="Dainat J."/>
            <person name="Nielsen K.F."/>
            <person name="Frisvad J.C."/>
            <person name="Workman M."/>
            <person name="Nielsen J."/>
        </authorList>
    </citation>
    <scope>NUCLEOTIDE SEQUENCE [LARGE SCALE GENOMIC DNA]</scope>
    <source>
        <strain evidence="5">IBT 29525</strain>
    </source>
</reference>
<evidence type="ECO:0000313" key="5">
    <source>
        <dbReference type="Proteomes" id="UP000191612"/>
    </source>
</evidence>
<evidence type="ECO:0000259" key="3">
    <source>
        <dbReference type="Pfam" id="PF05368"/>
    </source>
</evidence>
<proteinExistence type="inferred from homology"/>
<accession>A0A1V6R5Y7</accession>
<feature type="domain" description="NmrA-like" evidence="3">
    <location>
        <begin position="5"/>
        <end position="73"/>
    </location>
</feature>
<name>A0A1V6R5Y7_9EURO</name>
<evidence type="ECO:0000313" key="4">
    <source>
        <dbReference type="EMBL" id="OQD96954.1"/>
    </source>
</evidence>
<dbReference type="PANTHER" id="PTHR42748">
    <property type="entry name" value="NITROGEN METABOLITE REPRESSION PROTEIN NMRA FAMILY MEMBER"/>
    <property type="match status" value="1"/>
</dbReference>
<dbReference type="InterPro" id="IPR008030">
    <property type="entry name" value="NmrA-like"/>
</dbReference>
<keyword evidence="2" id="KW-0521">NADP</keyword>
<dbReference type="STRING" id="60172.A0A1V6R5Y7"/>
<dbReference type="Pfam" id="PF05368">
    <property type="entry name" value="NmrA"/>
    <property type="match status" value="2"/>
</dbReference>
<organism evidence="4 5">
    <name type="scientific">Penicillium solitum</name>
    <dbReference type="NCBI Taxonomy" id="60172"/>
    <lineage>
        <taxon>Eukaryota</taxon>
        <taxon>Fungi</taxon>
        <taxon>Dikarya</taxon>
        <taxon>Ascomycota</taxon>
        <taxon>Pezizomycotina</taxon>
        <taxon>Eurotiomycetes</taxon>
        <taxon>Eurotiomycetidae</taxon>
        <taxon>Eurotiales</taxon>
        <taxon>Aspergillaceae</taxon>
        <taxon>Penicillium</taxon>
    </lineage>
</organism>
<dbReference type="EMBL" id="MDYO01000014">
    <property type="protein sequence ID" value="OQD96954.1"/>
    <property type="molecule type" value="Genomic_DNA"/>
</dbReference>
<sequence length="276" mass="30821">MNTESKLITVIGATGIQGGSVIAAALKSGDWRIRGVTRNVNSDASKALTSKGVEMVTADWNDESTLVKAFETSSLKHFVWSTVPDHVKISGGKHSIPHFEGKHKVDEFIRQDKDLLSKTIFLWVGYYGTDIVLPMIVPNLLKTCGKYVQLFPVSDDTPITTVGDPKVNTDIYALAIFSQPQLTIGRIVLAQSETRKTREIINMWSQISGKPADYVQVPLNHYDNLWPKWGREIGLTLQFWETARERSWTADEPVLTKEDLNISGLIGMKEIFSSLE</sequence>
<dbReference type="AlphaFoldDB" id="A0A1V6R5Y7"/>
<dbReference type="InterPro" id="IPR051164">
    <property type="entry name" value="NmrA-like_oxidored"/>
</dbReference>
<dbReference type="SUPFAM" id="SSF51735">
    <property type="entry name" value="NAD(P)-binding Rossmann-fold domains"/>
    <property type="match status" value="1"/>
</dbReference>
<keyword evidence="5" id="KW-1185">Reference proteome</keyword>
<gene>
    <name evidence="4" type="ORF">PENSOL_c014G10526</name>
</gene>
<dbReference type="GO" id="GO:0005634">
    <property type="term" value="C:nucleus"/>
    <property type="evidence" value="ECO:0007669"/>
    <property type="project" value="TreeGrafter"/>
</dbReference>
<evidence type="ECO:0000256" key="2">
    <source>
        <dbReference type="ARBA" id="ARBA00022857"/>
    </source>
</evidence>
<dbReference type="PANTHER" id="PTHR42748:SF28">
    <property type="entry name" value="NMRA-LIKE DOMAIN-CONTAINING PROTEIN"/>
    <property type="match status" value="1"/>
</dbReference>
<protein>
    <recommendedName>
        <fullName evidence="3">NmrA-like domain-containing protein</fullName>
    </recommendedName>
</protein>
<comment type="caution">
    <text evidence="4">The sequence shown here is derived from an EMBL/GenBank/DDBJ whole genome shotgun (WGS) entry which is preliminary data.</text>
</comment>
<evidence type="ECO:0000256" key="1">
    <source>
        <dbReference type="ARBA" id="ARBA00006328"/>
    </source>
</evidence>
<dbReference type="Proteomes" id="UP000191612">
    <property type="component" value="Unassembled WGS sequence"/>
</dbReference>
<dbReference type="Gene3D" id="3.40.50.720">
    <property type="entry name" value="NAD(P)-binding Rossmann-like Domain"/>
    <property type="match status" value="2"/>
</dbReference>
<dbReference type="InterPro" id="IPR036291">
    <property type="entry name" value="NAD(P)-bd_dom_sf"/>
</dbReference>
<feature type="domain" description="NmrA-like" evidence="3">
    <location>
        <begin position="75"/>
        <end position="228"/>
    </location>
</feature>